<reference evidence="1" key="1">
    <citation type="journal article" date="2021" name="Environ. Microbiol.">
        <title>Gene family expansions and transcriptome signatures uncover fungal adaptations to wood decay.</title>
        <authorList>
            <person name="Hage H."/>
            <person name="Miyauchi S."/>
            <person name="Viragh M."/>
            <person name="Drula E."/>
            <person name="Min B."/>
            <person name="Chaduli D."/>
            <person name="Navarro D."/>
            <person name="Favel A."/>
            <person name="Norest M."/>
            <person name="Lesage-Meessen L."/>
            <person name="Balint B."/>
            <person name="Merenyi Z."/>
            <person name="de Eugenio L."/>
            <person name="Morin E."/>
            <person name="Martinez A.T."/>
            <person name="Baldrian P."/>
            <person name="Stursova M."/>
            <person name="Martinez M.J."/>
            <person name="Novotny C."/>
            <person name="Magnuson J.K."/>
            <person name="Spatafora J.W."/>
            <person name="Maurice S."/>
            <person name="Pangilinan J."/>
            <person name="Andreopoulos W."/>
            <person name="LaButti K."/>
            <person name="Hundley H."/>
            <person name="Na H."/>
            <person name="Kuo A."/>
            <person name="Barry K."/>
            <person name="Lipzen A."/>
            <person name="Henrissat B."/>
            <person name="Riley R."/>
            <person name="Ahrendt S."/>
            <person name="Nagy L.G."/>
            <person name="Grigoriev I.V."/>
            <person name="Martin F."/>
            <person name="Rosso M.N."/>
        </authorList>
    </citation>
    <scope>NUCLEOTIDE SEQUENCE</scope>
    <source>
        <strain evidence="1">CBS 384.51</strain>
    </source>
</reference>
<dbReference type="Proteomes" id="UP001055072">
    <property type="component" value="Unassembled WGS sequence"/>
</dbReference>
<sequence length="155" mass="17351">MAPLVSDVRAVLDACHVKSMDDLVVLLCSPSLIWYYSRQRFSSSLQYTSTLLSFFTLFCRWSAAPAQVQRKAPAHHPSIPATNVIPIPDNLCVEAETFSYYFLEGYYIHPDLVAKYELGCELGVGGNGLVLQARRRSDGQEVAVKFVYKGDDTEH</sequence>
<proteinExistence type="predicted"/>
<name>A0ACB8UDM2_9APHY</name>
<keyword evidence="2" id="KW-1185">Reference proteome</keyword>
<dbReference type="EMBL" id="MU274904">
    <property type="protein sequence ID" value="KAI0092385.1"/>
    <property type="molecule type" value="Genomic_DNA"/>
</dbReference>
<gene>
    <name evidence="1" type="ORF">BDY19DRAFT_991091</name>
</gene>
<evidence type="ECO:0000313" key="1">
    <source>
        <dbReference type="EMBL" id="KAI0092385.1"/>
    </source>
</evidence>
<accession>A0ACB8UDM2</accession>
<protein>
    <submittedName>
        <fullName evidence="1">Uncharacterized protein</fullName>
    </submittedName>
</protein>
<comment type="caution">
    <text evidence="1">The sequence shown here is derived from an EMBL/GenBank/DDBJ whole genome shotgun (WGS) entry which is preliminary data.</text>
</comment>
<evidence type="ECO:0000313" key="2">
    <source>
        <dbReference type="Proteomes" id="UP001055072"/>
    </source>
</evidence>
<organism evidence="1 2">
    <name type="scientific">Irpex rosettiformis</name>
    <dbReference type="NCBI Taxonomy" id="378272"/>
    <lineage>
        <taxon>Eukaryota</taxon>
        <taxon>Fungi</taxon>
        <taxon>Dikarya</taxon>
        <taxon>Basidiomycota</taxon>
        <taxon>Agaricomycotina</taxon>
        <taxon>Agaricomycetes</taxon>
        <taxon>Polyporales</taxon>
        <taxon>Irpicaceae</taxon>
        <taxon>Irpex</taxon>
    </lineage>
</organism>